<evidence type="ECO:0000256" key="9">
    <source>
        <dbReference type="ARBA" id="ARBA00048721"/>
    </source>
</evidence>
<evidence type="ECO:0000313" key="12">
    <source>
        <dbReference type="EMBL" id="PWA12505.1"/>
    </source>
</evidence>
<dbReference type="NCBIfam" id="NF000841">
    <property type="entry name" value="PRK00071.1-4"/>
    <property type="match status" value="1"/>
</dbReference>
<evidence type="ECO:0000256" key="10">
    <source>
        <dbReference type="HAMAP-Rule" id="MF_00244"/>
    </source>
</evidence>
<dbReference type="SUPFAM" id="SSF52374">
    <property type="entry name" value="Nucleotidylyl transferase"/>
    <property type="match status" value="1"/>
</dbReference>
<dbReference type="InterPro" id="IPR004821">
    <property type="entry name" value="Cyt_trans-like"/>
</dbReference>
<evidence type="ECO:0000256" key="3">
    <source>
        <dbReference type="ARBA" id="ARBA00022642"/>
    </source>
</evidence>
<keyword evidence="5 10" id="KW-0548">Nucleotidyltransferase</keyword>
<evidence type="ECO:0000256" key="5">
    <source>
        <dbReference type="ARBA" id="ARBA00022695"/>
    </source>
</evidence>
<reference evidence="12 13" key="1">
    <citation type="submission" date="2018-04" db="EMBL/GenBank/DDBJ databases">
        <title>Camelliibacillus theae gen. nov., sp. nov., isolated from Pu'er tea.</title>
        <authorList>
            <person name="Niu L."/>
        </authorList>
    </citation>
    <scope>NUCLEOTIDE SEQUENCE [LARGE SCALE GENOMIC DNA]</scope>
    <source>
        <strain evidence="12 13">T8</strain>
    </source>
</reference>
<keyword evidence="4 10" id="KW-0808">Transferase</keyword>
<dbReference type="RefSeq" id="WP_116553922.1">
    <property type="nucleotide sequence ID" value="NZ_QCZG01000008.1"/>
</dbReference>
<keyword evidence="8 10" id="KW-0520">NAD</keyword>
<dbReference type="PANTHER" id="PTHR39321:SF3">
    <property type="entry name" value="PHOSPHOPANTETHEINE ADENYLYLTRANSFERASE"/>
    <property type="match status" value="1"/>
</dbReference>
<dbReference type="UniPathway" id="UPA00253">
    <property type="reaction ID" value="UER00332"/>
</dbReference>
<dbReference type="Gene3D" id="3.40.50.620">
    <property type="entry name" value="HUPs"/>
    <property type="match status" value="1"/>
</dbReference>
<dbReference type="GO" id="GO:0009435">
    <property type="term" value="P:NAD+ biosynthetic process"/>
    <property type="evidence" value="ECO:0007669"/>
    <property type="project" value="UniProtKB-UniRule"/>
</dbReference>
<evidence type="ECO:0000256" key="6">
    <source>
        <dbReference type="ARBA" id="ARBA00022741"/>
    </source>
</evidence>
<evidence type="ECO:0000256" key="1">
    <source>
        <dbReference type="ARBA" id="ARBA00002324"/>
    </source>
</evidence>
<dbReference type="PANTHER" id="PTHR39321">
    <property type="entry name" value="NICOTINATE-NUCLEOTIDE ADENYLYLTRANSFERASE-RELATED"/>
    <property type="match status" value="1"/>
</dbReference>
<evidence type="ECO:0000256" key="8">
    <source>
        <dbReference type="ARBA" id="ARBA00023027"/>
    </source>
</evidence>
<comment type="pathway">
    <text evidence="2 10">Cofactor biosynthesis; NAD(+) biosynthesis; deamido-NAD(+) from nicotinate D-ribonucleotide: step 1/1.</text>
</comment>
<dbReference type="AlphaFoldDB" id="A0A2U1K5H3"/>
<comment type="function">
    <text evidence="1 10">Catalyzes the reversible adenylation of nicotinate mononucleotide (NaMN) to nicotinic acid adenine dinucleotide (NaAD).</text>
</comment>
<dbReference type="NCBIfam" id="NF000840">
    <property type="entry name" value="PRK00071.1-3"/>
    <property type="match status" value="1"/>
</dbReference>
<dbReference type="Proteomes" id="UP000245998">
    <property type="component" value="Unassembled WGS sequence"/>
</dbReference>
<keyword evidence="3 10" id="KW-0662">Pyridine nucleotide biosynthesis</keyword>
<dbReference type="InterPro" id="IPR014729">
    <property type="entry name" value="Rossmann-like_a/b/a_fold"/>
</dbReference>
<dbReference type="GO" id="GO:0004515">
    <property type="term" value="F:nicotinate-nucleotide adenylyltransferase activity"/>
    <property type="evidence" value="ECO:0007669"/>
    <property type="project" value="UniProtKB-UniRule"/>
</dbReference>
<evidence type="ECO:0000313" key="13">
    <source>
        <dbReference type="Proteomes" id="UP000245998"/>
    </source>
</evidence>
<keyword evidence="6 10" id="KW-0547">Nucleotide-binding</keyword>
<evidence type="ECO:0000256" key="7">
    <source>
        <dbReference type="ARBA" id="ARBA00022840"/>
    </source>
</evidence>
<dbReference type="NCBIfam" id="TIGR00482">
    <property type="entry name" value="nicotinate (nicotinamide) nucleotide adenylyltransferase"/>
    <property type="match status" value="1"/>
</dbReference>
<dbReference type="HAMAP" id="MF_00244">
    <property type="entry name" value="NaMN_adenylyltr"/>
    <property type="match status" value="1"/>
</dbReference>
<organism evidence="12 13">
    <name type="scientific">Pueribacillus theae</name>
    <dbReference type="NCBI Taxonomy" id="2171751"/>
    <lineage>
        <taxon>Bacteria</taxon>
        <taxon>Bacillati</taxon>
        <taxon>Bacillota</taxon>
        <taxon>Bacilli</taxon>
        <taxon>Bacillales</taxon>
        <taxon>Bacillaceae</taxon>
        <taxon>Pueribacillus</taxon>
    </lineage>
</organism>
<dbReference type="CDD" id="cd02165">
    <property type="entry name" value="NMNAT"/>
    <property type="match status" value="1"/>
</dbReference>
<feature type="domain" description="Cytidyltransferase-like" evidence="11">
    <location>
        <begin position="8"/>
        <end position="166"/>
    </location>
</feature>
<dbReference type="OrthoDB" id="5295945at2"/>
<comment type="catalytic activity">
    <reaction evidence="9 10">
        <text>nicotinate beta-D-ribonucleotide + ATP + H(+) = deamido-NAD(+) + diphosphate</text>
        <dbReference type="Rhea" id="RHEA:22860"/>
        <dbReference type="ChEBI" id="CHEBI:15378"/>
        <dbReference type="ChEBI" id="CHEBI:30616"/>
        <dbReference type="ChEBI" id="CHEBI:33019"/>
        <dbReference type="ChEBI" id="CHEBI:57502"/>
        <dbReference type="ChEBI" id="CHEBI:58437"/>
        <dbReference type="EC" id="2.7.7.18"/>
    </reaction>
</comment>
<keyword evidence="7 10" id="KW-0067">ATP-binding</keyword>
<gene>
    <name evidence="10" type="primary">nadD</name>
    <name evidence="12" type="ORF">DCC39_05695</name>
</gene>
<comment type="similarity">
    <text evidence="10">Belongs to the NadD family.</text>
</comment>
<evidence type="ECO:0000256" key="2">
    <source>
        <dbReference type="ARBA" id="ARBA00005019"/>
    </source>
</evidence>
<dbReference type="EMBL" id="QCZG01000008">
    <property type="protein sequence ID" value="PWA12505.1"/>
    <property type="molecule type" value="Genomic_DNA"/>
</dbReference>
<protein>
    <recommendedName>
        <fullName evidence="10">Probable nicotinate-nucleotide adenylyltransferase</fullName>
        <ecNumber evidence="10">2.7.7.18</ecNumber>
    </recommendedName>
    <alternativeName>
        <fullName evidence="10">Deamido-NAD(+) diphosphorylase</fullName>
    </alternativeName>
    <alternativeName>
        <fullName evidence="10">Deamido-NAD(+) pyrophosphorylase</fullName>
    </alternativeName>
    <alternativeName>
        <fullName evidence="10">Nicotinate mononucleotide adenylyltransferase</fullName>
        <shortName evidence="10">NaMN adenylyltransferase</shortName>
    </alternativeName>
</protein>
<dbReference type="EC" id="2.7.7.18" evidence="10"/>
<name>A0A2U1K5H3_9BACI</name>
<dbReference type="GO" id="GO:0005524">
    <property type="term" value="F:ATP binding"/>
    <property type="evidence" value="ECO:0007669"/>
    <property type="project" value="UniProtKB-KW"/>
</dbReference>
<dbReference type="Pfam" id="PF01467">
    <property type="entry name" value="CTP_transf_like"/>
    <property type="match status" value="1"/>
</dbReference>
<keyword evidence="13" id="KW-1185">Reference proteome</keyword>
<comment type="caution">
    <text evidence="12">The sequence shown here is derived from an EMBL/GenBank/DDBJ whole genome shotgun (WGS) entry which is preliminary data.</text>
</comment>
<proteinExistence type="inferred from homology"/>
<dbReference type="InterPro" id="IPR005248">
    <property type="entry name" value="NadD/NMNAT"/>
</dbReference>
<evidence type="ECO:0000256" key="4">
    <source>
        <dbReference type="ARBA" id="ARBA00022679"/>
    </source>
</evidence>
<accession>A0A2U1K5H3</accession>
<evidence type="ECO:0000259" key="11">
    <source>
        <dbReference type="Pfam" id="PF01467"/>
    </source>
</evidence>
<sequence length="192" mass="22740">MPFQKIGLLGGTFDPPHYGHLLIANEVLEQCDLDEIWFVPASIPPHKQNEKISASKHRLAMLKMAIKNHPRFRLCAIEIEREGPSYTYETLERLVHQYEETQFFFIIGADMVQDLPNWKNIDHLLKLTTFIGVNRKGHPMESPYKEQIQFVEVPLFEVSSTFLRKRFREKDTTCYYLPKNVRHYIEENKLYE</sequence>
<dbReference type="NCBIfam" id="TIGR00125">
    <property type="entry name" value="cyt_tran_rel"/>
    <property type="match status" value="1"/>
</dbReference>